<organism evidence="1">
    <name type="scientific">bioreactor metagenome</name>
    <dbReference type="NCBI Taxonomy" id="1076179"/>
    <lineage>
        <taxon>unclassified sequences</taxon>
        <taxon>metagenomes</taxon>
        <taxon>ecological metagenomes</taxon>
    </lineage>
</organism>
<comment type="caution">
    <text evidence="1">The sequence shown here is derived from an EMBL/GenBank/DDBJ whole genome shotgun (WGS) entry which is preliminary data.</text>
</comment>
<protein>
    <submittedName>
        <fullName evidence="1">Uncharacterized protein</fullName>
    </submittedName>
</protein>
<gene>
    <name evidence="1" type="ORF">SDC9_163871</name>
</gene>
<name>A0A645FQ21_9ZZZZ</name>
<proteinExistence type="predicted"/>
<reference evidence="1" key="1">
    <citation type="submission" date="2019-08" db="EMBL/GenBank/DDBJ databases">
        <authorList>
            <person name="Kucharzyk K."/>
            <person name="Murdoch R.W."/>
            <person name="Higgins S."/>
            <person name="Loffler F."/>
        </authorList>
    </citation>
    <scope>NUCLEOTIDE SEQUENCE</scope>
</reference>
<dbReference type="EMBL" id="VSSQ01063497">
    <property type="protein sequence ID" value="MPN16527.1"/>
    <property type="molecule type" value="Genomic_DNA"/>
</dbReference>
<sequence length="191" mass="21389">MTLQEVVVILTREIFEIDELVAARIVQRFLIIGQRKTQCLGQFALRGRSPVLVLELIHRCFDAPQFPPEVPGQPVVFPQAVKHGPPHALRGIGFELRPETLLVAVNGVQQSDHPVLDQIIELNAGRQACHQMIGDTLHQRHKALNQLFPVWLPCSGIHQARNTLGVMRWLKCNSCCMKCSTPPASLSLRCQ</sequence>
<accession>A0A645FQ21</accession>
<evidence type="ECO:0000313" key="1">
    <source>
        <dbReference type="EMBL" id="MPN16527.1"/>
    </source>
</evidence>
<dbReference type="AlphaFoldDB" id="A0A645FQ21"/>